<feature type="transmembrane region" description="Helical" evidence="6">
    <location>
        <begin position="356"/>
        <end position="377"/>
    </location>
</feature>
<keyword evidence="9" id="KW-1185">Reference proteome</keyword>
<accession>A0A9W7BZ95</accession>
<dbReference type="Pfam" id="PF04515">
    <property type="entry name" value="Choline_transpo"/>
    <property type="match status" value="1"/>
</dbReference>
<feature type="compositionally biased region" description="Low complexity" evidence="7">
    <location>
        <begin position="85"/>
        <end position="116"/>
    </location>
</feature>
<gene>
    <name evidence="8" type="ORF">TrST_g3157</name>
</gene>
<feature type="compositionally biased region" description="Basic and acidic residues" evidence="7">
    <location>
        <begin position="1"/>
        <end position="22"/>
    </location>
</feature>
<feature type="region of interest" description="Disordered" evidence="7">
    <location>
        <begin position="85"/>
        <end position="123"/>
    </location>
</feature>
<dbReference type="AlphaFoldDB" id="A0A9W7BZ95"/>
<feature type="transmembrane region" description="Helical" evidence="6">
    <location>
        <begin position="226"/>
        <end position="247"/>
    </location>
</feature>
<protein>
    <recommendedName>
        <fullName evidence="6">Choline transporter-like protein</fullName>
    </recommendedName>
</protein>
<feature type="transmembrane region" description="Helical" evidence="6">
    <location>
        <begin position="253"/>
        <end position="281"/>
    </location>
</feature>
<feature type="transmembrane region" description="Helical" evidence="6">
    <location>
        <begin position="183"/>
        <end position="205"/>
    </location>
</feature>
<comment type="subcellular location">
    <subcellularLocation>
        <location evidence="6">Cell membrane</location>
        <topology evidence="6">Multi-pass membrane protein</topology>
    </subcellularLocation>
    <subcellularLocation>
        <location evidence="1">Membrane</location>
        <topology evidence="1">Multi-pass membrane protein</topology>
    </subcellularLocation>
</comment>
<evidence type="ECO:0000256" key="5">
    <source>
        <dbReference type="ARBA" id="ARBA00023136"/>
    </source>
</evidence>
<sequence>MSDTGRDMGHDTDDNETIDKLASKLVTALQGDNNDNNDFASSSPFPDDGEGFDPDSIFVESSDEDDSEDNDDSFMKRELKCITGSSLSTPHHSSNSFDDGSRSNSSSRRPSLSASSPMGMTTPSKIMLSKRRSMIKSPKDVWWSVSFIIFTPFLLFFIPSYASPNFSDNNLLGGPPLPPLLDAAPTLTLFITALVICPLIASSIYSDNSVAGDSSYGEAEGSPRSFSVDITSSPSSLVTSLGYPSLISKVVPFSMVILSLLLTPKWGVFVVAPIVFSWLVLKSVRKFAKCVCPSSHFAADFDAAGGEDQEDDTAYSPEFTSALFDMSLSIMKPPPRSSSSNRRVLSRDIFGSFTRLSHITTVCNFVLFILGLHLGLLPLLRFSDSPGFLPLSAFFVAMYWSCAVLRRIVGVVAACGVYRWFDRQGVRIGRITETNKDDFEEEGFVVKVGNRGYAKVDDSDGDSDSDGDTAASEGDGATLLAEETITDHVIQAVTVSFGSVAKCAFLGGIAQGLWSVTRYLDKIALFRSKRERVGFASGFTTMAISGSPNAAQNKIHNFSKMFVRSYNDYGLAHCAAYCKSYRRASMDVYDLLESSKMDRVLAGDRSTYTCSSACVSVAGTITIVVAGLTMITGRGLATDHQIAAVLLMCYTISYVMTFTTLELLRMGVKAVFVAYAENPAALSQKFPIVFHRFSRKIEETNTGV</sequence>
<feature type="transmembrane region" description="Helical" evidence="6">
    <location>
        <begin position="642"/>
        <end position="664"/>
    </location>
</feature>
<dbReference type="GO" id="GO:0022857">
    <property type="term" value="F:transmembrane transporter activity"/>
    <property type="evidence" value="ECO:0007669"/>
    <property type="project" value="UniProtKB-UniRule"/>
</dbReference>
<dbReference type="OrthoDB" id="199120at2759"/>
<name>A0A9W7BZ95_9STRA</name>
<dbReference type="PANTHER" id="PTHR12385:SF4">
    <property type="entry name" value="PROTEIN PNS1"/>
    <property type="match status" value="1"/>
</dbReference>
<feature type="transmembrane region" description="Helical" evidence="6">
    <location>
        <begin position="606"/>
        <end position="630"/>
    </location>
</feature>
<comment type="function">
    <text evidence="6">Choline transporter.</text>
</comment>
<dbReference type="PANTHER" id="PTHR12385">
    <property type="entry name" value="CHOLINE TRANSPORTER-LIKE (SLC FAMILY 44)"/>
    <property type="match status" value="1"/>
</dbReference>
<keyword evidence="5 6" id="KW-0472">Membrane</keyword>
<dbReference type="Proteomes" id="UP001165085">
    <property type="component" value="Unassembled WGS sequence"/>
</dbReference>
<keyword evidence="3 6" id="KW-0812">Transmembrane</keyword>
<evidence type="ECO:0000256" key="4">
    <source>
        <dbReference type="ARBA" id="ARBA00022989"/>
    </source>
</evidence>
<dbReference type="EMBL" id="BRXY01000542">
    <property type="protein sequence ID" value="GMH99297.1"/>
    <property type="molecule type" value="Genomic_DNA"/>
</dbReference>
<keyword evidence="4 6" id="KW-1133">Transmembrane helix</keyword>
<evidence type="ECO:0000313" key="8">
    <source>
        <dbReference type="EMBL" id="GMH99297.1"/>
    </source>
</evidence>
<evidence type="ECO:0000256" key="7">
    <source>
        <dbReference type="SAM" id="MobiDB-lite"/>
    </source>
</evidence>
<evidence type="ECO:0000256" key="1">
    <source>
        <dbReference type="ARBA" id="ARBA00004141"/>
    </source>
</evidence>
<dbReference type="InterPro" id="IPR007603">
    <property type="entry name" value="Choline_transptr-like"/>
</dbReference>
<dbReference type="GO" id="GO:0005886">
    <property type="term" value="C:plasma membrane"/>
    <property type="evidence" value="ECO:0007669"/>
    <property type="project" value="UniProtKB-SubCell"/>
</dbReference>
<feature type="transmembrane region" description="Helical" evidence="6">
    <location>
        <begin position="397"/>
        <end position="421"/>
    </location>
</feature>
<organism evidence="8 9">
    <name type="scientific">Triparma strigata</name>
    <dbReference type="NCBI Taxonomy" id="1606541"/>
    <lineage>
        <taxon>Eukaryota</taxon>
        <taxon>Sar</taxon>
        <taxon>Stramenopiles</taxon>
        <taxon>Ochrophyta</taxon>
        <taxon>Bolidophyceae</taxon>
        <taxon>Parmales</taxon>
        <taxon>Triparmaceae</taxon>
        <taxon>Triparma</taxon>
    </lineage>
</organism>
<evidence type="ECO:0000256" key="3">
    <source>
        <dbReference type="ARBA" id="ARBA00022692"/>
    </source>
</evidence>
<comment type="similarity">
    <text evidence="2 6">Belongs to the CTL (choline transporter-like) family.</text>
</comment>
<reference evidence="9" key="1">
    <citation type="journal article" date="2023" name="Commun. Biol.">
        <title>Genome analysis of Parmales, the sister group of diatoms, reveals the evolutionary specialization of diatoms from phago-mixotrophs to photoautotrophs.</title>
        <authorList>
            <person name="Ban H."/>
            <person name="Sato S."/>
            <person name="Yoshikawa S."/>
            <person name="Yamada K."/>
            <person name="Nakamura Y."/>
            <person name="Ichinomiya M."/>
            <person name="Sato N."/>
            <person name="Blanc-Mathieu R."/>
            <person name="Endo H."/>
            <person name="Kuwata A."/>
            <person name="Ogata H."/>
        </authorList>
    </citation>
    <scope>NUCLEOTIDE SEQUENCE [LARGE SCALE GENOMIC DNA]</scope>
    <source>
        <strain evidence="9">NIES 3701</strain>
    </source>
</reference>
<evidence type="ECO:0000256" key="2">
    <source>
        <dbReference type="ARBA" id="ARBA00007168"/>
    </source>
</evidence>
<comment type="caution">
    <text evidence="8">The sequence shown here is derived from an EMBL/GenBank/DDBJ whole genome shotgun (WGS) entry which is preliminary data.</text>
</comment>
<feature type="compositionally biased region" description="Acidic residues" evidence="7">
    <location>
        <begin position="61"/>
        <end position="72"/>
    </location>
</feature>
<proteinExistence type="inferred from homology"/>
<evidence type="ECO:0000256" key="6">
    <source>
        <dbReference type="RuleBase" id="RU368066"/>
    </source>
</evidence>
<feature type="transmembrane region" description="Helical" evidence="6">
    <location>
        <begin position="141"/>
        <end position="163"/>
    </location>
</feature>
<feature type="region of interest" description="Disordered" evidence="7">
    <location>
        <begin position="1"/>
        <end position="73"/>
    </location>
</feature>
<evidence type="ECO:0000313" key="9">
    <source>
        <dbReference type="Proteomes" id="UP001165085"/>
    </source>
</evidence>